<dbReference type="InterPro" id="IPR050272">
    <property type="entry name" value="Isochorismatase-like_hydrls"/>
</dbReference>
<sequence length="209" mass="22937">MVVAQQSPEGALTFGKNYAILNLDWMAVLIDAVKNTTEGQSFISNCSRWNDAVHEKDPRPLTIFTSLSFHHGQPELAKGAPFTKLLQGFGSLTTGSPGVQIASNFTVDEKDIVLQKTRFYAGAGNALEQILKAQNIDTVILSGLSISGVILSTIYRLYDLDYNIYVISDNVLQSPMTPELSKFTLEALLPIMKLKTISIEEALQALKRS</sequence>
<organism evidence="4 5">
    <name type="scientific">Xylona heveae (strain CBS 132557 / TC161)</name>
    <dbReference type="NCBI Taxonomy" id="1328760"/>
    <lineage>
        <taxon>Eukaryota</taxon>
        <taxon>Fungi</taxon>
        <taxon>Dikarya</taxon>
        <taxon>Ascomycota</taxon>
        <taxon>Pezizomycotina</taxon>
        <taxon>Xylonomycetes</taxon>
        <taxon>Xylonales</taxon>
        <taxon>Xylonaceae</taxon>
        <taxon>Xylona</taxon>
    </lineage>
</organism>
<dbReference type="InterPro" id="IPR000868">
    <property type="entry name" value="Isochorismatase-like_dom"/>
</dbReference>
<feature type="domain" description="Isochorismatase-like" evidence="3">
    <location>
        <begin position="19"/>
        <end position="174"/>
    </location>
</feature>
<dbReference type="GO" id="GO:0016787">
    <property type="term" value="F:hydrolase activity"/>
    <property type="evidence" value="ECO:0007669"/>
    <property type="project" value="UniProtKB-KW"/>
</dbReference>
<dbReference type="Pfam" id="PF00857">
    <property type="entry name" value="Isochorismatase"/>
    <property type="match status" value="1"/>
</dbReference>
<dbReference type="PANTHER" id="PTHR43540">
    <property type="entry name" value="PEROXYUREIDOACRYLATE/UREIDOACRYLATE AMIDOHYDROLASE-RELATED"/>
    <property type="match status" value="1"/>
</dbReference>
<dbReference type="PANTHER" id="PTHR43540:SF1">
    <property type="entry name" value="ISOCHORISMATASE HYDROLASE"/>
    <property type="match status" value="1"/>
</dbReference>
<gene>
    <name evidence="4" type="ORF">L228DRAFT_248419</name>
</gene>
<reference evidence="4 5" key="1">
    <citation type="journal article" date="2016" name="Fungal Biol.">
        <title>The genome of Xylona heveae provides a window into fungal endophytism.</title>
        <authorList>
            <person name="Gazis R."/>
            <person name="Kuo A."/>
            <person name="Riley R."/>
            <person name="LaButti K."/>
            <person name="Lipzen A."/>
            <person name="Lin J."/>
            <person name="Amirebrahimi M."/>
            <person name="Hesse C.N."/>
            <person name="Spatafora J.W."/>
            <person name="Henrissat B."/>
            <person name="Hainaut M."/>
            <person name="Grigoriev I.V."/>
            <person name="Hibbett D.S."/>
        </authorList>
    </citation>
    <scope>NUCLEOTIDE SEQUENCE [LARGE SCALE GENOMIC DNA]</scope>
    <source>
        <strain evidence="4 5">TC161</strain>
    </source>
</reference>
<evidence type="ECO:0000259" key="3">
    <source>
        <dbReference type="Pfam" id="PF00857"/>
    </source>
</evidence>
<protein>
    <submittedName>
        <fullName evidence="4">Isochorismatase hydrolase</fullName>
    </submittedName>
</protein>
<dbReference type="OMA" id="YVIRENV"/>
<keyword evidence="5" id="KW-1185">Reference proteome</keyword>
<dbReference type="Gene3D" id="3.40.50.850">
    <property type="entry name" value="Isochorismatase-like"/>
    <property type="match status" value="1"/>
</dbReference>
<dbReference type="InParanoid" id="A0A165G3G9"/>
<dbReference type="GeneID" id="28897983"/>
<dbReference type="InterPro" id="IPR036380">
    <property type="entry name" value="Isochorismatase-like_sf"/>
</dbReference>
<proteinExistence type="inferred from homology"/>
<dbReference type="SUPFAM" id="SSF52499">
    <property type="entry name" value="Isochorismatase-like hydrolases"/>
    <property type="match status" value="1"/>
</dbReference>
<evidence type="ECO:0000313" key="5">
    <source>
        <dbReference type="Proteomes" id="UP000076632"/>
    </source>
</evidence>
<dbReference type="AlphaFoldDB" id="A0A165G3G9"/>
<name>A0A165G3G9_XYLHT</name>
<dbReference type="RefSeq" id="XP_018187250.1">
    <property type="nucleotide sequence ID" value="XM_018332846.1"/>
</dbReference>
<keyword evidence="2 4" id="KW-0378">Hydrolase</keyword>
<dbReference type="OrthoDB" id="1739143at2759"/>
<accession>A0A165G3G9</accession>
<evidence type="ECO:0000256" key="2">
    <source>
        <dbReference type="ARBA" id="ARBA00022801"/>
    </source>
</evidence>
<dbReference type="EMBL" id="KV407460">
    <property type="protein sequence ID" value="KZF21695.1"/>
    <property type="molecule type" value="Genomic_DNA"/>
</dbReference>
<evidence type="ECO:0000256" key="1">
    <source>
        <dbReference type="ARBA" id="ARBA00006336"/>
    </source>
</evidence>
<dbReference type="Proteomes" id="UP000076632">
    <property type="component" value="Unassembled WGS sequence"/>
</dbReference>
<comment type="similarity">
    <text evidence="1">Belongs to the isochorismatase family.</text>
</comment>
<evidence type="ECO:0000313" key="4">
    <source>
        <dbReference type="EMBL" id="KZF21695.1"/>
    </source>
</evidence>